<dbReference type="PANTHER" id="PTHR30055">
    <property type="entry name" value="HTH-TYPE TRANSCRIPTIONAL REGULATOR RUTR"/>
    <property type="match status" value="1"/>
</dbReference>
<dbReference type="InterPro" id="IPR009057">
    <property type="entry name" value="Homeodomain-like_sf"/>
</dbReference>
<evidence type="ECO:0000256" key="5">
    <source>
        <dbReference type="PROSITE-ProRule" id="PRU00335"/>
    </source>
</evidence>
<dbReference type="EMBL" id="FQVN01000007">
    <property type="protein sequence ID" value="SHG25228.1"/>
    <property type="molecule type" value="Genomic_DNA"/>
</dbReference>
<dbReference type="SUPFAM" id="SSF48498">
    <property type="entry name" value="Tetracyclin repressor-like, C-terminal domain"/>
    <property type="match status" value="1"/>
</dbReference>
<organism evidence="7 8">
    <name type="scientific">Streptoalloteichus hindustanus</name>
    <dbReference type="NCBI Taxonomy" id="2017"/>
    <lineage>
        <taxon>Bacteria</taxon>
        <taxon>Bacillati</taxon>
        <taxon>Actinomycetota</taxon>
        <taxon>Actinomycetes</taxon>
        <taxon>Pseudonocardiales</taxon>
        <taxon>Pseudonocardiaceae</taxon>
        <taxon>Streptoalloteichus</taxon>
    </lineage>
</organism>
<proteinExistence type="predicted"/>
<dbReference type="Gene3D" id="1.10.357.10">
    <property type="entry name" value="Tetracycline Repressor, domain 2"/>
    <property type="match status" value="1"/>
</dbReference>
<dbReference type="GO" id="GO:0046677">
    <property type="term" value="P:response to antibiotic"/>
    <property type="evidence" value="ECO:0007669"/>
    <property type="project" value="InterPro"/>
</dbReference>
<dbReference type="InterPro" id="IPR050109">
    <property type="entry name" value="HTH-type_TetR-like_transc_reg"/>
</dbReference>
<evidence type="ECO:0000256" key="1">
    <source>
        <dbReference type="ARBA" id="ARBA00022491"/>
    </source>
</evidence>
<evidence type="ECO:0000256" key="4">
    <source>
        <dbReference type="ARBA" id="ARBA00023163"/>
    </source>
</evidence>
<dbReference type="InterPro" id="IPR003012">
    <property type="entry name" value="Tet_transcr_reg_TetR"/>
</dbReference>
<keyword evidence="2" id="KW-0805">Transcription regulation</keyword>
<feature type="DNA-binding region" description="H-T-H motif" evidence="5">
    <location>
        <begin position="25"/>
        <end position="44"/>
    </location>
</feature>
<protein>
    <submittedName>
        <fullName evidence="7">Transcriptional regulator, TetR family</fullName>
    </submittedName>
</protein>
<dbReference type="GO" id="GO:0000976">
    <property type="term" value="F:transcription cis-regulatory region binding"/>
    <property type="evidence" value="ECO:0007669"/>
    <property type="project" value="TreeGrafter"/>
</dbReference>
<dbReference type="PROSITE" id="PS50977">
    <property type="entry name" value="HTH_TETR_2"/>
    <property type="match status" value="1"/>
</dbReference>
<evidence type="ECO:0000256" key="2">
    <source>
        <dbReference type="ARBA" id="ARBA00023015"/>
    </source>
</evidence>
<dbReference type="PROSITE" id="PS01081">
    <property type="entry name" value="HTH_TETR_1"/>
    <property type="match status" value="1"/>
</dbReference>
<dbReference type="Proteomes" id="UP000184501">
    <property type="component" value="Unassembled WGS sequence"/>
</dbReference>
<evidence type="ECO:0000259" key="6">
    <source>
        <dbReference type="PROSITE" id="PS50977"/>
    </source>
</evidence>
<dbReference type="STRING" id="2017.SAMN05444320_107193"/>
<dbReference type="InterPro" id="IPR001647">
    <property type="entry name" value="HTH_TetR"/>
</dbReference>
<evidence type="ECO:0000313" key="7">
    <source>
        <dbReference type="EMBL" id="SHG25228.1"/>
    </source>
</evidence>
<accession>A0A1M5IA02</accession>
<dbReference type="RefSeq" id="WP_073486541.1">
    <property type="nucleotide sequence ID" value="NZ_FQVN01000007.1"/>
</dbReference>
<dbReference type="PRINTS" id="PR00400">
    <property type="entry name" value="TETREPRESSOR"/>
</dbReference>
<keyword evidence="8" id="KW-1185">Reference proteome</keyword>
<name>A0A1M5IA02_STRHI</name>
<evidence type="ECO:0000256" key="3">
    <source>
        <dbReference type="ARBA" id="ARBA00023125"/>
    </source>
</evidence>
<keyword evidence="4" id="KW-0804">Transcription</keyword>
<dbReference type="InterPro" id="IPR036271">
    <property type="entry name" value="Tet_transcr_reg_TetR-rel_C_sf"/>
</dbReference>
<dbReference type="GO" id="GO:0045892">
    <property type="term" value="P:negative regulation of DNA-templated transcription"/>
    <property type="evidence" value="ECO:0007669"/>
    <property type="project" value="InterPro"/>
</dbReference>
<dbReference type="Pfam" id="PF00440">
    <property type="entry name" value="TetR_N"/>
    <property type="match status" value="1"/>
</dbReference>
<keyword evidence="3 5" id="KW-0238">DNA-binding</keyword>
<dbReference type="AlphaFoldDB" id="A0A1M5IA02"/>
<dbReference type="Gene3D" id="1.10.10.60">
    <property type="entry name" value="Homeodomain-like"/>
    <property type="match status" value="1"/>
</dbReference>
<dbReference type="SUPFAM" id="SSF46689">
    <property type="entry name" value="Homeodomain-like"/>
    <property type="match status" value="1"/>
</dbReference>
<reference evidence="7 8" key="1">
    <citation type="submission" date="2016-11" db="EMBL/GenBank/DDBJ databases">
        <authorList>
            <person name="Jaros S."/>
            <person name="Januszkiewicz K."/>
            <person name="Wedrychowicz H."/>
        </authorList>
    </citation>
    <scope>NUCLEOTIDE SEQUENCE [LARGE SCALE GENOMIC DNA]</scope>
    <source>
        <strain evidence="7 8">DSM 44523</strain>
    </source>
</reference>
<dbReference type="PRINTS" id="PR00455">
    <property type="entry name" value="HTHTETR"/>
</dbReference>
<gene>
    <name evidence="7" type="ORF">SAMN05444320_107193</name>
</gene>
<dbReference type="OrthoDB" id="3819648at2"/>
<feature type="domain" description="HTH tetR-type" evidence="6">
    <location>
        <begin position="2"/>
        <end position="62"/>
    </location>
</feature>
<evidence type="ECO:0000313" key="8">
    <source>
        <dbReference type="Proteomes" id="UP000184501"/>
    </source>
</evidence>
<dbReference type="Pfam" id="PF02909">
    <property type="entry name" value="TetR_C_1"/>
    <property type="match status" value="1"/>
</dbReference>
<dbReference type="GO" id="GO:0003700">
    <property type="term" value="F:DNA-binding transcription factor activity"/>
    <property type="evidence" value="ECO:0007669"/>
    <property type="project" value="TreeGrafter"/>
</dbReference>
<keyword evidence="1" id="KW-0678">Repressor</keyword>
<sequence length="215" mass="23047">MKLTTERIVDAGMATFAEVGYQGLSMRQVAERLGVHAGSLYYHVRNKGVLLRLMADRVAGHAYEAGTAALAALPDDADWRARVEAQAVALRRSIRQHPGGAVLLADSPKALSAGALSLMERLLRTFADAGLPAEHRIVAADAVLSHVTGYVLQEQGESLAPTVDATALADLQERFPMAVAEAATYDQDEKFLRSVRLLCAGVHALVADVRNQHPS</sequence>
<dbReference type="InterPro" id="IPR004111">
    <property type="entry name" value="Repressor_TetR_C"/>
</dbReference>
<dbReference type="PANTHER" id="PTHR30055:SF151">
    <property type="entry name" value="TRANSCRIPTIONAL REGULATORY PROTEIN"/>
    <property type="match status" value="1"/>
</dbReference>
<dbReference type="InterPro" id="IPR023772">
    <property type="entry name" value="DNA-bd_HTH_TetR-type_CS"/>
</dbReference>